<keyword evidence="4" id="KW-0804">Transcription</keyword>
<dbReference type="Pfam" id="PF04542">
    <property type="entry name" value="Sigma70_r2"/>
    <property type="match status" value="1"/>
</dbReference>
<dbReference type="InterPro" id="IPR013325">
    <property type="entry name" value="RNA_pol_sigma_r2"/>
</dbReference>
<feature type="domain" description="RNA polymerase sigma factor 70 region 4 type 2" evidence="6">
    <location>
        <begin position="111"/>
        <end position="162"/>
    </location>
</feature>
<evidence type="ECO:0000256" key="3">
    <source>
        <dbReference type="ARBA" id="ARBA00023082"/>
    </source>
</evidence>
<keyword evidence="2" id="KW-0805">Transcription regulation</keyword>
<dbReference type="InterPro" id="IPR007627">
    <property type="entry name" value="RNA_pol_sigma70_r2"/>
</dbReference>
<feature type="domain" description="RNA polymerase sigma-70 region 2" evidence="5">
    <location>
        <begin position="14"/>
        <end position="81"/>
    </location>
</feature>
<name>A0A0L8AII6_9BACT</name>
<dbReference type="Gene3D" id="1.10.1740.10">
    <property type="match status" value="1"/>
</dbReference>
<dbReference type="InterPro" id="IPR013249">
    <property type="entry name" value="RNA_pol_sigma70_r4_t2"/>
</dbReference>
<evidence type="ECO:0000256" key="1">
    <source>
        <dbReference type="ARBA" id="ARBA00010641"/>
    </source>
</evidence>
<keyword evidence="3" id="KW-0731">Sigma factor</keyword>
<dbReference type="NCBIfam" id="TIGR02937">
    <property type="entry name" value="sigma70-ECF"/>
    <property type="match status" value="1"/>
</dbReference>
<reference evidence="8" key="1">
    <citation type="submission" date="2014-11" db="EMBL/GenBank/DDBJ databases">
        <title>Genome sequencing of Roseivirga sp. D-25.</title>
        <authorList>
            <person name="Selvaratnam C."/>
            <person name="Thevarajoo S."/>
            <person name="Goh K.M."/>
            <person name="Eee R."/>
            <person name="Chan K.-G."/>
            <person name="Chong C.S."/>
        </authorList>
    </citation>
    <scope>NUCLEOTIDE SEQUENCE [LARGE SCALE GENOMIC DNA]</scope>
    <source>
        <strain evidence="8">D-25</strain>
    </source>
</reference>
<dbReference type="GO" id="GO:0006352">
    <property type="term" value="P:DNA-templated transcription initiation"/>
    <property type="evidence" value="ECO:0007669"/>
    <property type="project" value="InterPro"/>
</dbReference>
<dbReference type="Gene3D" id="1.10.10.10">
    <property type="entry name" value="Winged helix-like DNA-binding domain superfamily/Winged helix DNA-binding domain"/>
    <property type="match status" value="1"/>
</dbReference>
<protein>
    <submittedName>
        <fullName evidence="7">Uncharacterized protein</fullName>
    </submittedName>
</protein>
<gene>
    <name evidence="7" type="ORF">OB69_14245</name>
</gene>
<evidence type="ECO:0000259" key="6">
    <source>
        <dbReference type="Pfam" id="PF08281"/>
    </source>
</evidence>
<keyword evidence="8" id="KW-1185">Reference proteome</keyword>
<dbReference type="PANTHER" id="PTHR43133:SF62">
    <property type="entry name" value="RNA POLYMERASE SIGMA FACTOR SIGZ"/>
    <property type="match status" value="1"/>
</dbReference>
<dbReference type="InterPro" id="IPR036388">
    <property type="entry name" value="WH-like_DNA-bd_sf"/>
</dbReference>
<comment type="similarity">
    <text evidence="1">Belongs to the sigma-70 factor family. ECF subfamily.</text>
</comment>
<dbReference type="Pfam" id="PF08281">
    <property type="entry name" value="Sigma70_r4_2"/>
    <property type="match status" value="1"/>
</dbReference>
<dbReference type="SUPFAM" id="SSF88946">
    <property type="entry name" value="Sigma2 domain of RNA polymerase sigma factors"/>
    <property type="match status" value="1"/>
</dbReference>
<evidence type="ECO:0000259" key="5">
    <source>
        <dbReference type="Pfam" id="PF04542"/>
    </source>
</evidence>
<evidence type="ECO:0000256" key="4">
    <source>
        <dbReference type="ARBA" id="ARBA00023163"/>
    </source>
</evidence>
<dbReference type="PATRIC" id="fig|1566026.4.peg.1158"/>
<dbReference type="GO" id="GO:0016987">
    <property type="term" value="F:sigma factor activity"/>
    <property type="evidence" value="ECO:0007669"/>
    <property type="project" value="UniProtKB-KW"/>
</dbReference>
<comment type="caution">
    <text evidence="7">The sequence shown here is derived from an EMBL/GenBank/DDBJ whole genome shotgun (WGS) entry which is preliminary data.</text>
</comment>
<dbReference type="PANTHER" id="PTHR43133">
    <property type="entry name" value="RNA POLYMERASE ECF-TYPE SIGMA FACTO"/>
    <property type="match status" value="1"/>
</dbReference>
<evidence type="ECO:0000313" key="7">
    <source>
        <dbReference type="EMBL" id="KOF02037.1"/>
    </source>
</evidence>
<dbReference type="InterPro" id="IPR013324">
    <property type="entry name" value="RNA_pol_sigma_r3/r4-like"/>
</dbReference>
<dbReference type="EMBL" id="JSVA01000017">
    <property type="protein sequence ID" value="KOF02037.1"/>
    <property type="molecule type" value="Genomic_DNA"/>
</dbReference>
<dbReference type="Proteomes" id="UP000036908">
    <property type="component" value="Unassembled WGS sequence"/>
</dbReference>
<dbReference type="SUPFAM" id="SSF88659">
    <property type="entry name" value="Sigma3 and sigma4 domains of RNA polymerase sigma factors"/>
    <property type="match status" value="1"/>
</dbReference>
<organism evidence="7 8">
    <name type="scientific">Roseivirga seohaensis subsp. aquiponti</name>
    <dbReference type="NCBI Taxonomy" id="1566026"/>
    <lineage>
        <taxon>Bacteria</taxon>
        <taxon>Pseudomonadati</taxon>
        <taxon>Bacteroidota</taxon>
        <taxon>Cytophagia</taxon>
        <taxon>Cytophagales</taxon>
        <taxon>Roseivirgaceae</taxon>
        <taxon>Roseivirga</taxon>
    </lineage>
</organism>
<sequence>MLLADRDRTAVRLIYQNYSPILLNVILRIVKYEDVAKDVLQDALLKIWRNSTNFDASKGSLFTWLVRVCRNAAIDKTRSKDFKQRQKSEQSVDLVFVSETFGNESEVNDESVRELMFQLPEKQRTLISMSFFEGYSHPEISERLSIPLGTVKTRIRMALQHLRSVVE</sequence>
<dbReference type="InterPro" id="IPR039425">
    <property type="entry name" value="RNA_pol_sigma-70-like"/>
</dbReference>
<accession>A0A0L8AII6</accession>
<proteinExistence type="inferred from homology"/>
<dbReference type="InterPro" id="IPR014284">
    <property type="entry name" value="RNA_pol_sigma-70_dom"/>
</dbReference>
<evidence type="ECO:0000256" key="2">
    <source>
        <dbReference type="ARBA" id="ARBA00023015"/>
    </source>
</evidence>
<dbReference type="GO" id="GO:0003677">
    <property type="term" value="F:DNA binding"/>
    <property type="evidence" value="ECO:0007669"/>
    <property type="project" value="InterPro"/>
</dbReference>
<dbReference type="AlphaFoldDB" id="A0A0L8AII6"/>
<dbReference type="CDD" id="cd06171">
    <property type="entry name" value="Sigma70_r4"/>
    <property type="match status" value="1"/>
</dbReference>
<evidence type="ECO:0000313" key="8">
    <source>
        <dbReference type="Proteomes" id="UP000036908"/>
    </source>
</evidence>